<feature type="region of interest" description="Disordered" evidence="1">
    <location>
        <begin position="164"/>
        <end position="202"/>
    </location>
</feature>
<feature type="compositionally biased region" description="Low complexity" evidence="1">
    <location>
        <begin position="164"/>
        <end position="174"/>
    </location>
</feature>
<name>A0A2V0P4D0_9CHLO</name>
<dbReference type="EMBL" id="BDRX01000055">
    <property type="protein sequence ID" value="GBF94718.1"/>
    <property type="molecule type" value="Genomic_DNA"/>
</dbReference>
<accession>A0A2V0P4D0</accession>
<sequence length="202" mass="20727">MPGNAYLREPGGVLLGNWYEERLSAQPEVQAAPQQTAVRGPRRARAPPPPPQPEPRRAAPRALRLDPITAGSPAEPQACYWSTLNSLAFSGEGPGCRFDHSAYWGMPRVQDALWTGRNNADANVPIAAPPCAASAAGGLLTAQKRAAWAEAAAADPWSTASKAAAQSAALAAAAEPPPPPPRGPPQAAAGVVASGLPCRGAP</sequence>
<dbReference type="InParanoid" id="A0A2V0P4D0"/>
<dbReference type="STRING" id="307507.A0A2V0P4D0"/>
<proteinExistence type="predicted"/>
<keyword evidence="3" id="KW-1185">Reference proteome</keyword>
<feature type="region of interest" description="Disordered" evidence="1">
    <location>
        <begin position="25"/>
        <end position="60"/>
    </location>
</feature>
<evidence type="ECO:0000256" key="1">
    <source>
        <dbReference type="SAM" id="MobiDB-lite"/>
    </source>
</evidence>
<gene>
    <name evidence="2" type="ORF">Rsub_07601</name>
</gene>
<dbReference type="AlphaFoldDB" id="A0A2V0P4D0"/>
<comment type="caution">
    <text evidence="2">The sequence shown here is derived from an EMBL/GenBank/DDBJ whole genome shotgun (WGS) entry which is preliminary data.</text>
</comment>
<organism evidence="2 3">
    <name type="scientific">Raphidocelis subcapitata</name>
    <dbReference type="NCBI Taxonomy" id="307507"/>
    <lineage>
        <taxon>Eukaryota</taxon>
        <taxon>Viridiplantae</taxon>
        <taxon>Chlorophyta</taxon>
        <taxon>core chlorophytes</taxon>
        <taxon>Chlorophyceae</taxon>
        <taxon>CS clade</taxon>
        <taxon>Sphaeropleales</taxon>
        <taxon>Selenastraceae</taxon>
        <taxon>Raphidocelis</taxon>
    </lineage>
</organism>
<feature type="compositionally biased region" description="Pro residues" evidence="1">
    <location>
        <begin position="175"/>
        <end position="184"/>
    </location>
</feature>
<evidence type="ECO:0000313" key="3">
    <source>
        <dbReference type="Proteomes" id="UP000247498"/>
    </source>
</evidence>
<protein>
    <submittedName>
        <fullName evidence="2">Uncharacterized protein</fullName>
    </submittedName>
</protein>
<evidence type="ECO:0000313" key="2">
    <source>
        <dbReference type="EMBL" id="GBF94718.1"/>
    </source>
</evidence>
<dbReference type="Proteomes" id="UP000247498">
    <property type="component" value="Unassembled WGS sequence"/>
</dbReference>
<dbReference type="OrthoDB" id="548369at2759"/>
<reference evidence="2 3" key="1">
    <citation type="journal article" date="2018" name="Sci. Rep.">
        <title>Raphidocelis subcapitata (=Pseudokirchneriella subcapitata) provides an insight into genome evolution and environmental adaptations in the Sphaeropleales.</title>
        <authorList>
            <person name="Suzuki S."/>
            <person name="Yamaguchi H."/>
            <person name="Nakajima N."/>
            <person name="Kawachi M."/>
        </authorList>
    </citation>
    <scope>NUCLEOTIDE SEQUENCE [LARGE SCALE GENOMIC DNA]</scope>
    <source>
        <strain evidence="2 3">NIES-35</strain>
    </source>
</reference>